<comment type="caution">
    <text evidence="1">The sequence shown here is derived from an EMBL/GenBank/DDBJ whole genome shotgun (WGS) entry which is preliminary data.</text>
</comment>
<dbReference type="Proteomes" id="UP000732377">
    <property type="component" value="Unassembled WGS sequence"/>
</dbReference>
<dbReference type="AlphaFoldDB" id="A0A953I2G3"/>
<dbReference type="NCBIfam" id="TIGR02677">
    <property type="entry name" value="TIGR02677 family protein"/>
    <property type="match status" value="1"/>
</dbReference>
<dbReference type="EMBL" id="PIUK01000144">
    <property type="protein sequence ID" value="MBY6277157.1"/>
    <property type="molecule type" value="Genomic_DNA"/>
</dbReference>
<organism evidence="1 2">
    <name type="scientific">Symbiobacterium thermophilum</name>
    <dbReference type="NCBI Taxonomy" id="2734"/>
    <lineage>
        <taxon>Bacteria</taxon>
        <taxon>Bacillati</taxon>
        <taxon>Bacillota</taxon>
        <taxon>Clostridia</taxon>
        <taxon>Eubacteriales</taxon>
        <taxon>Symbiobacteriaceae</taxon>
        <taxon>Symbiobacterium</taxon>
    </lineage>
</organism>
<proteinExistence type="predicted"/>
<dbReference type="InterPro" id="IPR013493">
    <property type="entry name" value="CHP02677"/>
</dbReference>
<dbReference type="RefSeq" id="WP_273380297.1">
    <property type="nucleotide sequence ID" value="NZ_PIUK01000144.1"/>
</dbReference>
<gene>
    <name evidence="1" type="ORF">CWE10_13255</name>
</gene>
<accession>A0A953I2G3</accession>
<protein>
    <submittedName>
        <fullName evidence="1">TIGR02677 family protein</fullName>
    </submittedName>
</protein>
<evidence type="ECO:0000313" key="2">
    <source>
        <dbReference type="Proteomes" id="UP000732377"/>
    </source>
</evidence>
<sequence>MPPRAVTAEMPEANYLIGHPDGKYYRLLMRCFYERSLSHITYVRTDDLVAFVQQYLPYDDATCRQHLDQMEKWGLVTLIPEQSKPANLMELRQKPRVYQASRIALRLEALRAELEQEEGAASLDPAALDLLVQRVRELADFIEQDGLHRDGAAPEAHRLWAGVYESFGAFSRRIREYLEDLPRHRPREVLDYEAFRAYRDLLIPYLQDYARRLFDRREQLRMRLRVLARSKELLATTAAVVEAQQVRADGSRPDFDRQKERFLREIDALIGYFGDQGDVDVLLERAQAWVSEITRHARRLSEQHLGGSVREQTLLDLARRFSECTSLEQAESLAQVVFAATLPLHWRGEAPPPADEDPWEAEPVTVPLYAVRRGQRPRQQPEATADRTSEALQKMLSAKAERDRAAQELAELFGDESELDLGDLTVREPRQRQLLLRLLYKALSQQGPVGVGYRNWSVTAEVKADAPLGRLSAADGTATLPHVILRLHKGGPR</sequence>
<reference evidence="1" key="1">
    <citation type="submission" date="2017-11" db="EMBL/GenBank/DDBJ databases">
        <title>Three new genomes from thermophilic consortium.</title>
        <authorList>
            <person name="Quaggio R."/>
            <person name="Amgarten D."/>
            <person name="Setubal J.C."/>
        </authorList>
    </citation>
    <scope>NUCLEOTIDE SEQUENCE</scope>
    <source>
        <strain evidence="1">ZCTH01-B2</strain>
    </source>
</reference>
<dbReference type="Pfam" id="PF09660">
    <property type="entry name" value="DUF2397"/>
    <property type="match status" value="1"/>
</dbReference>
<evidence type="ECO:0000313" key="1">
    <source>
        <dbReference type="EMBL" id="MBY6277157.1"/>
    </source>
</evidence>
<name>A0A953I2G3_SYMTR</name>